<dbReference type="AlphaFoldDB" id="A0A072ULJ2"/>
<evidence type="ECO:0008006" key="5">
    <source>
        <dbReference type="Google" id="ProtNLM"/>
    </source>
</evidence>
<evidence type="ECO:0000313" key="2">
    <source>
        <dbReference type="EMBL" id="KEH29923.1"/>
    </source>
</evidence>
<proteinExistence type="predicted"/>
<gene>
    <name evidence="2" type="ordered locus">MTR_4g056240</name>
</gene>
<sequence>MQKEALFTSKGNSGGCLSNIQSPMGSKRRHSKDDFSEFKIKGLHTSLKFEDLVAVYASYYIANNVEHIKFVELRNGLEVCGVLTDVYVSRNCNSRGQVFGFARFSKVRDVDKLKKALNNIYIRDFSLFFNIARFDRFDKNVEVCLETICLQDYESLMDTLANQLKKDRNNEVPNVSEGELGKEFNANKVRKARVTDIHMDQYEVNSASDSGVLKVDLAAKDNSLGSKNNSVPLGRKPRKGLFAPSLLDLKRVARLSSRDRNELIQSFKRTKILKSSSKSSKALSENFEGVSVSTSSKLSANNDD</sequence>
<dbReference type="GO" id="GO:0000381">
    <property type="term" value="P:regulation of alternative mRNA splicing, via spliceosome"/>
    <property type="evidence" value="ECO:0000318"/>
    <property type="project" value="GO_Central"/>
</dbReference>
<dbReference type="GO" id="GO:0016607">
    <property type="term" value="C:nuclear speck"/>
    <property type="evidence" value="ECO:0000318"/>
    <property type="project" value="GO_Central"/>
</dbReference>
<reference evidence="2 4" key="1">
    <citation type="journal article" date="2011" name="Nature">
        <title>The Medicago genome provides insight into the evolution of rhizobial symbioses.</title>
        <authorList>
            <person name="Young N.D."/>
            <person name="Debelle F."/>
            <person name="Oldroyd G.E."/>
            <person name="Geurts R."/>
            <person name="Cannon S.B."/>
            <person name="Udvardi M.K."/>
            <person name="Benedito V.A."/>
            <person name="Mayer K.F."/>
            <person name="Gouzy J."/>
            <person name="Schoof H."/>
            <person name="Van de Peer Y."/>
            <person name="Proost S."/>
            <person name="Cook D.R."/>
            <person name="Meyers B.C."/>
            <person name="Spannagl M."/>
            <person name="Cheung F."/>
            <person name="De Mita S."/>
            <person name="Krishnakumar V."/>
            <person name="Gundlach H."/>
            <person name="Zhou S."/>
            <person name="Mudge J."/>
            <person name="Bharti A.K."/>
            <person name="Murray J.D."/>
            <person name="Naoumkina M.A."/>
            <person name="Rosen B."/>
            <person name="Silverstein K.A."/>
            <person name="Tang H."/>
            <person name="Rombauts S."/>
            <person name="Zhao P.X."/>
            <person name="Zhou P."/>
            <person name="Barbe V."/>
            <person name="Bardou P."/>
            <person name="Bechner M."/>
            <person name="Bellec A."/>
            <person name="Berger A."/>
            <person name="Berges H."/>
            <person name="Bidwell S."/>
            <person name="Bisseling T."/>
            <person name="Choisne N."/>
            <person name="Couloux A."/>
            <person name="Denny R."/>
            <person name="Deshpande S."/>
            <person name="Dai X."/>
            <person name="Doyle J.J."/>
            <person name="Dudez A.M."/>
            <person name="Farmer A.D."/>
            <person name="Fouteau S."/>
            <person name="Franken C."/>
            <person name="Gibelin C."/>
            <person name="Gish J."/>
            <person name="Goldstein S."/>
            <person name="Gonzalez A.J."/>
            <person name="Green P.J."/>
            <person name="Hallab A."/>
            <person name="Hartog M."/>
            <person name="Hua A."/>
            <person name="Humphray S.J."/>
            <person name="Jeong D.H."/>
            <person name="Jing Y."/>
            <person name="Jocker A."/>
            <person name="Kenton S.M."/>
            <person name="Kim D.J."/>
            <person name="Klee K."/>
            <person name="Lai H."/>
            <person name="Lang C."/>
            <person name="Lin S."/>
            <person name="Macmil S.L."/>
            <person name="Magdelenat G."/>
            <person name="Matthews L."/>
            <person name="McCorrison J."/>
            <person name="Monaghan E.L."/>
            <person name="Mun J.H."/>
            <person name="Najar F.Z."/>
            <person name="Nicholson C."/>
            <person name="Noirot C."/>
            <person name="O'Bleness M."/>
            <person name="Paule C.R."/>
            <person name="Poulain J."/>
            <person name="Prion F."/>
            <person name="Qin B."/>
            <person name="Qu C."/>
            <person name="Retzel E.F."/>
            <person name="Riddle C."/>
            <person name="Sallet E."/>
            <person name="Samain S."/>
            <person name="Samson N."/>
            <person name="Sanders I."/>
            <person name="Saurat O."/>
            <person name="Scarpelli C."/>
            <person name="Schiex T."/>
            <person name="Segurens B."/>
            <person name="Severin A.J."/>
            <person name="Sherrier D.J."/>
            <person name="Shi R."/>
            <person name="Sims S."/>
            <person name="Singer S.R."/>
            <person name="Sinharoy S."/>
            <person name="Sterck L."/>
            <person name="Viollet A."/>
            <person name="Wang B.B."/>
            <person name="Wang K."/>
            <person name="Wang M."/>
            <person name="Wang X."/>
            <person name="Warfsmann J."/>
            <person name="Weissenbach J."/>
            <person name="White D.D."/>
            <person name="White J.D."/>
            <person name="Wiley G.B."/>
            <person name="Wincker P."/>
            <person name="Xing Y."/>
            <person name="Yang L."/>
            <person name="Yao Z."/>
            <person name="Ying F."/>
            <person name="Zhai J."/>
            <person name="Zhou L."/>
            <person name="Zuber A."/>
            <person name="Denarie J."/>
            <person name="Dixon R.A."/>
            <person name="May G.D."/>
            <person name="Schwartz D.C."/>
            <person name="Rogers J."/>
            <person name="Quetier F."/>
            <person name="Town C.D."/>
            <person name="Roe B.A."/>
        </authorList>
    </citation>
    <scope>NUCLEOTIDE SEQUENCE [LARGE SCALE GENOMIC DNA]</scope>
    <source>
        <strain evidence="2">A17</strain>
        <strain evidence="3 4">cv. Jemalong A17</strain>
    </source>
</reference>
<reference evidence="3" key="3">
    <citation type="submission" date="2015-04" db="UniProtKB">
        <authorList>
            <consortium name="EnsemblPlants"/>
        </authorList>
    </citation>
    <scope>IDENTIFICATION</scope>
    <source>
        <strain evidence="3">cv. Jemalong A17</strain>
    </source>
</reference>
<dbReference type="EMBL" id="CM001220">
    <property type="protein sequence ID" value="KEH29923.1"/>
    <property type="molecule type" value="Genomic_DNA"/>
</dbReference>
<name>A0A072ULJ2_MEDTR</name>
<feature type="compositionally biased region" description="Polar residues" evidence="1">
    <location>
        <begin position="291"/>
        <end position="304"/>
    </location>
</feature>
<reference evidence="2 4" key="2">
    <citation type="journal article" date="2014" name="BMC Genomics">
        <title>An improved genome release (version Mt4.0) for the model legume Medicago truncatula.</title>
        <authorList>
            <person name="Tang H."/>
            <person name="Krishnakumar V."/>
            <person name="Bidwell S."/>
            <person name="Rosen B."/>
            <person name="Chan A."/>
            <person name="Zhou S."/>
            <person name="Gentzbittel L."/>
            <person name="Childs K.L."/>
            <person name="Yandell M."/>
            <person name="Gundlach H."/>
            <person name="Mayer K.F."/>
            <person name="Schwartz D.C."/>
            <person name="Town C.D."/>
        </authorList>
    </citation>
    <scope>GENOME REANNOTATION</scope>
    <source>
        <strain evidence="2">A17</strain>
        <strain evidence="3 4">cv. Jemalong A17</strain>
    </source>
</reference>
<dbReference type="HOGENOM" id="CLU_916357_0_0_1"/>
<protein>
    <recommendedName>
        <fullName evidence="5">RNA recognition motif</fullName>
    </recommendedName>
</protein>
<accession>A0A072ULJ2</accession>
<dbReference type="EnsemblPlants" id="KEH29923">
    <property type="protein sequence ID" value="KEH29923"/>
    <property type="gene ID" value="MTR_4g056240"/>
</dbReference>
<dbReference type="Proteomes" id="UP000002051">
    <property type="component" value="Chromosome 4"/>
</dbReference>
<feature type="compositionally biased region" description="Polar residues" evidence="1">
    <location>
        <begin position="9"/>
        <end position="24"/>
    </location>
</feature>
<keyword evidence="4" id="KW-1185">Reference proteome</keyword>
<evidence type="ECO:0000313" key="3">
    <source>
        <dbReference type="EnsemblPlants" id="KEH29923"/>
    </source>
</evidence>
<dbReference type="CDD" id="cd00590">
    <property type="entry name" value="RRM_SF"/>
    <property type="match status" value="1"/>
</dbReference>
<evidence type="ECO:0000256" key="1">
    <source>
        <dbReference type="SAM" id="MobiDB-lite"/>
    </source>
</evidence>
<dbReference type="GO" id="GO:0003729">
    <property type="term" value="F:mRNA binding"/>
    <property type="evidence" value="ECO:0000318"/>
    <property type="project" value="GO_Central"/>
</dbReference>
<organism evidence="2 4">
    <name type="scientific">Medicago truncatula</name>
    <name type="common">Barrel medic</name>
    <name type="synonym">Medicago tribuloides</name>
    <dbReference type="NCBI Taxonomy" id="3880"/>
    <lineage>
        <taxon>Eukaryota</taxon>
        <taxon>Viridiplantae</taxon>
        <taxon>Streptophyta</taxon>
        <taxon>Embryophyta</taxon>
        <taxon>Tracheophyta</taxon>
        <taxon>Spermatophyta</taxon>
        <taxon>Magnoliopsida</taxon>
        <taxon>eudicotyledons</taxon>
        <taxon>Gunneridae</taxon>
        <taxon>Pentapetalae</taxon>
        <taxon>rosids</taxon>
        <taxon>fabids</taxon>
        <taxon>Fabales</taxon>
        <taxon>Fabaceae</taxon>
        <taxon>Papilionoideae</taxon>
        <taxon>50 kb inversion clade</taxon>
        <taxon>NPAAA clade</taxon>
        <taxon>Hologalegina</taxon>
        <taxon>IRL clade</taxon>
        <taxon>Trifolieae</taxon>
        <taxon>Medicago</taxon>
    </lineage>
</organism>
<feature type="region of interest" description="Disordered" evidence="1">
    <location>
        <begin position="273"/>
        <end position="304"/>
    </location>
</feature>
<dbReference type="InterPro" id="IPR035979">
    <property type="entry name" value="RBD_domain_sf"/>
</dbReference>
<evidence type="ECO:0000313" key="4">
    <source>
        <dbReference type="Proteomes" id="UP000002051"/>
    </source>
</evidence>
<dbReference type="SUPFAM" id="SSF54928">
    <property type="entry name" value="RNA-binding domain, RBD"/>
    <property type="match status" value="1"/>
</dbReference>
<feature type="region of interest" description="Disordered" evidence="1">
    <location>
        <begin position="1"/>
        <end position="30"/>
    </location>
</feature>